<dbReference type="Proteomes" id="UP000299102">
    <property type="component" value="Unassembled WGS sequence"/>
</dbReference>
<accession>A0A4C1U918</accession>
<dbReference type="AlphaFoldDB" id="A0A4C1U918"/>
<proteinExistence type="predicted"/>
<dbReference type="EMBL" id="BGZK01000145">
    <property type="protein sequence ID" value="GBP22885.1"/>
    <property type="molecule type" value="Genomic_DNA"/>
</dbReference>
<organism evidence="1 2">
    <name type="scientific">Eumeta variegata</name>
    <name type="common">Bagworm moth</name>
    <name type="synonym">Eumeta japonica</name>
    <dbReference type="NCBI Taxonomy" id="151549"/>
    <lineage>
        <taxon>Eukaryota</taxon>
        <taxon>Metazoa</taxon>
        <taxon>Ecdysozoa</taxon>
        <taxon>Arthropoda</taxon>
        <taxon>Hexapoda</taxon>
        <taxon>Insecta</taxon>
        <taxon>Pterygota</taxon>
        <taxon>Neoptera</taxon>
        <taxon>Endopterygota</taxon>
        <taxon>Lepidoptera</taxon>
        <taxon>Glossata</taxon>
        <taxon>Ditrysia</taxon>
        <taxon>Tineoidea</taxon>
        <taxon>Psychidae</taxon>
        <taxon>Oiketicinae</taxon>
        <taxon>Eumeta</taxon>
    </lineage>
</organism>
<evidence type="ECO:0000313" key="2">
    <source>
        <dbReference type="Proteomes" id="UP000299102"/>
    </source>
</evidence>
<sequence length="74" mass="7949">MTASESAEFVCSLRYESKSTMSFGLSRTPSAADVSTAPVTAVGRRPAPDQCKLGTDQIKDRTRSFQVCVMSVSL</sequence>
<evidence type="ECO:0000313" key="1">
    <source>
        <dbReference type="EMBL" id="GBP22885.1"/>
    </source>
</evidence>
<name>A0A4C1U918_EUMVA</name>
<protein>
    <submittedName>
        <fullName evidence="1">Uncharacterized protein</fullName>
    </submittedName>
</protein>
<keyword evidence="2" id="KW-1185">Reference proteome</keyword>
<reference evidence="1 2" key="1">
    <citation type="journal article" date="2019" name="Commun. Biol.">
        <title>The bagworm genome reveals a unique fibroin gene that provides high tensile strength.</title>
        <authorList>
            <person name="Kono N."/>
            <person name="Nakamura H."/>
            <person name="Ohtoshi R."/>
            <person name="Tomita M."/>
            <person name="Numata K."/>
            <person name="Arakawa K."/>
        </authorList>
    </citation>
    <scope>NUCLEOTIDE SEQUENCE [LARGE SCALE GENOMIC DNA]</scope>
</reference>
<gene>
    <name evidence="1" type="ORF">EVAR_95285_1</name>
</gene>
<comment type="caution">
    <text evidence="1">The sequence shown here is derived from an EMBL/GenBank/DDBJ whole genome shotgun (WGS) entry which is preliminary data.</text>
</comment>